<dbReference type="InterPro" id="IPR011009">
    <property type="entry name" value="Kinase-like_dom_sf"/>
</dbReference>
<dbReference type="PANTHER" id="PTHR24359:SF37">
    <property type="entry name" value="PROTEIN KINASE DOMAIN-CONTAINING PROTEIN"/>
    <property type="match status" value="1"/>
</dbReference>
<comment type="caution">
    <text evidence="3">The sequence shown here is derived from an EMBL/GenBank/DDBJ whole genome shotgun (WGS) entry which is preliminary data.</text>
</comment>
<dbReference type="PROSITE" id="PS50011">
    <property type="entry name" value="PROTEIN_KINASE_DOM"/>
    <property type="match status" value="1"/>
</dbReference>
<dbReference type="InterPro" id="IPR000719">
    <property type="entry name" value="Prot_kinase_dom"/>
</dbReference>
<feature type="region of interest" description="Disordered" evidence="1">
    <location>
        <begin position="741"/>
        <end position="773"/>
    </location>
</feature>
<feature type="domain" description="Protein kinase" evidence="2">
    <location>
        <begin position="316"/>
        <end position="700"/>
    </location>
</feature>
<dbReference type="Proteomes" id="UP001301958">
    <property type="component" value="Unassembled WGS sequence"/>
</dbReference>
<reference evidence="3" key="2">
    <citation type="submission" date="2023-05" db="EMBL/GenBank/DDBJ databases">
        <authorList>
            <consortium name="Lawrence Berkeley National Laboratory"/>
            <person name="Steindorff A."/>
            <person name="Hensen N."/>
            <person name="Bonometti L."/>
            <person name="Westerberg I."/>
            <person name="Brannstrom I.O."/>
            <person name="Guillou S."/>
            <person name="Cros-Aarteil S."/>
            <person name="Calhoun S."/>
            <person name="Haridas S."/>
            <person name="Kuo A."/>
            <person name="Mondo S."/>
            <person name="Pangilinan J."/>
            <person name="Riley R."/>
            <person name="Labutti K."/>
            <person name="Andreopoulos B."/>
            <person name="Lipzen A."/>
            <person name="Chen C."/>
            <person name="Yanf M."/>
            <person name="Daum C."/>
            <person name="Ng V."/>
            <person name="Clum A."/>
            <person name="Ohm R."/>
            <person name="Martin F."/>
            <person name="Silar P."/>
            <person name="Natvig D."/>
            <person name="Lalanne C."/>
            <person name="Gautier V."/>
            <person name="Ament-Velasquez S.L."/>
            <person name="Kruys A."/>
            <person name="Hutchinson M.I."/>
            <person name="Powell A.J."/>
            <person name="Barry K."/>
            <person name="Miller A.N."/>
            <person name="Grigoriev I.V."/>
            <person name="Debuchy R."/>
            <person name="Gladieux P."/>
            <person name="Thoren M.H."/>
            <person name="Johannesson H."/>
        </authorList>
    </citation>
    <scope>NUCLEOTIDE SEQUENCE</scope>
    <source>
        <strain evidence="3">CBS 990.96</strain>
    </source>
</reference>
<dbReference type="EMBL" id="MU865566">
    <property type="protein sequence ID" value="KAK4221268.1"/>
    <property type="molecule type" value="Genomic_DNA"/>
</dbReference>
<evidence type="ECO:0000256" key="1">
    <source>
        <dbReference type="SAM" id="MobiDB-lite"/>
    </source>
</evidence>
<proteinExistence type="predicted"/>
<dbReference type="PANTHER" id="PTHR24359">
    <property type="entry name" value="SERINE/THREONINE-PROTEIN KINASE SBK1"/>
    <property type="match status" value="1"/>
</dbReference>
<reference evidence="3" key="1">
    <citation type="journal article" date="2023" name="Mol. Phylogenet. Evol.">
        <title>Genome-scale phylogeny and comparative genomics of the fungal order Sordariales.</title>
        <authorList>
            <person name="Hensen N."/>
            <person name="Bonometti L."/>
            <person name="Westerberg I."/>
            <person name="Brannstrom I.O."/>
            <person name="Guillou S."/>
            <person name="Cros-Aarteil S."/>
            <person name="Calhoun S."/>
            <person name="Haridas S."/>
            <person name="Kuo A."/>
            <person name="Mondo S."/>
            <person name="Pangilinan J."/>
            <person name="Riley R."/>
            <person name="LaButti K."/>
            <person name="Andreopoulos B."/>
            <person name="Lipzen A."/>
            <person name="Chen C."/>
            <person name="Yan M."/>
            <person name="Daum C."/>
            <person name="Ng V."/>
            <person name="Clum A."/>
            <person name="Steindorff A."/>
            <person name="Ohm R.A."/>
            <person name="Martin F."/>
            <person name="Silar P."/>
            <person name="Natvig D.O."/>
            <person name="Lalanne C."/>
            <person name="Gautier V."/>
            <person name="Ament-Velasquez S.L."/>
            <person name="Kruys A."/>
            <person name="Hutchinson M.I."/>
            <person name="Powell A.J."/>
            <person name="Barry K."/>
            <person name="Miller A.N."/>
            <person name="Grigoriev I.V."/>
            <person name="Debuchy R."/>
            <person name="Gladieux P."/>
            <person name="Hiltunen Thoren M."/>
            <person name="Johannesson H."/>
        </authorList>
    </citation>
    <scope>NUCLEOTIDE SEQUENCE</scope>
    <source>
        <strain evidence="3">CBS 990.96</strain>
    </source>
</reference>
<organism evidence="3 4">
    <name type="scientific">Podospora fimiseda</name>
    <dbReference type="NCBI Taxonomy" id="252190"/>
    <lineage>
        <taxon>Eukaryota</taxon>
        <taxon>Fungi</taxon>
        <taxon>Dikarya</taxon>
        <taxon>Ascomycota</taxon>
        <taxon>Pezizomycotina</taxon>
        <taxon>Sordariomycetes</taxon>
        <taxon>Sordariomycetidae</taxon>
        <taxon>Sordariales</taxon>
        <taxon>Podosporaceae</taxon>
        <taxon>Podospora</taxon>
    </lineage>
</organism>
<dbReference type="CDD" id="cd00180">
    <property type="entry name" value="PKc"/>
    <property type="match status" value="1"/>
</dbReference>
<dbReference type="Pfam" id="PF00069">
    <property type="entry name" value="Pkinase"/>
    <property type="match status" value="1"/>
</dbReference>
<dbReference type="Gene3D" id="1.10.510.10">
    <property type="entry name" value="Transferase(Phosphotransferase) domain 1"/>
    <property type="match status" value="1"/>
</dbReference>
<evidence type="ECO:0000259" key="2">
    <source>
        <dbReference type="PROSITE" id="PS50011"/>
    </source>
</evidence>
<protein>
    <recommendedName>
        <fullName evidence="2">Protein kinase domain-containing protein</fullName>
    </recommendedName>
</protein>
<dbReference type="SUPFAM" id="SSF56112">
    <property type="entry name" value="Protein kinase-like (PK-like)"/>
    <property type="match status" value="1"/>
</dbReference>
<sequence length="793" mass="90425">MTKSDGNELLHIGESDRIRLVVPPQALDDGELHDGNPVCVSAERPSLANGTMSPTITAIRGQGLSAGHPSIVVDAGDDSGQRELLNPRKKAMSDAGSDVTVKSRITVSDRGESLWVKAYSPGGDAPPQVARPLRPEKFSIVERLMTLRCRPKGPGGPVFYPRGSIEALITEEVVVRELTSDRLRFNPPLSDDKIHQYAALVCRFPLPDGRKFSSYKKIFAILVLLKRAWEVVLFVDASLCDADLPLVAVTIDQESELFKMRHKRDLQADLDCLRNWDLAEHENFDLHQWAMLAPWFAHGEQQAHFYELDEKDVMPWLSEIQVAEGGYGVVKKVKIHPCHHNFEATPWSDGYFAIKQFKENKYATTGDNSALPSVDISNNNTNEYFPTDSAAQLKKDFEREIEILNRFSGKGRGHDHLISLLAAYQRGDECCLIFRWAHSDLRVMLRSEIALGSTLQVSSLRWLIEQCRGVADGLQRIHKHQTTEVRTKGYQMNNGQIYGRHGDIKPENILLFKNSQDQTDRGRLVITDFGLTRFHNHSTKTYLKEQKLAATPTYRPPECDMEDQVTLSRSFDIWSLGCVFLECITWYLGGWTLVDDFVQHRKAPDVLLYGFNSDQFFEIVREEGGKTGGRVFARVKIEVHQFVNKLHSHEHCSDVIHQFLDFIMENMLVIESKNIQERARCEHVHQELERLYQIVFNPLFQVVPRPRPKVNITKIPEAVEMPLSSDAKRITENRFESLKQHTGNTRKLPVSSHLNVGGRTQGHYSRRRQSESKGPFMSRALHVRNVYYLGWWI</sequence>
<dbReference type="GO" id="GO:0004674">
    <property type="term" value="F:protein serine/threonine kinase activity"/>
    <property type="evidence" value="ECO:0007669"/>
    <property type="project" value="TreeGrafter"/>
</dbReference>
<dbReference type="GO" id="GO:0005524">
    <property type="term" value="F:ATP binding"/>
    <property type="evidence" value="ECO:0007669"/>
    <property type="project" value="InterPro"/>
</dbReference>
<evidence type="ECO:0000313" key="3">
    <source>
        <dbReference type="EMBL" id="KAK4221268.1"/>
    </source>
</evidence>
<evidence type="ECO:0000313" key="4">
    <source>
        <dbReference type="Proteomes" id="UP001301958"/>
    </source>
</evidence>
<gene>
    <name evidence="3" type="ORF">QBC38DRAFT_138014</name>
</gene>
<dbReference type="AlphaFoldDB" id="A0AAN6YL42"/>
<accession>A0AAN6YL42</accession>
<name>A0AAN6YL42_9PEZI</name>
<dbReference type="SMART" id="SM00220">
    <property type="entry name" value="S_TKc"/>
    <property type="match status" value="1"/>
</dbReference>
<keyword evidence="4" id="KW-1185">Reference proteome</keyword>